<feature type="compositionally biased region" description="Acidic residues" evidence="1">
    <location>
        <begin position="388"/>
        <end position="406"/>
    </location>
</feature>
<name>A0ABR1IPI2_9AGAR</name>
<reference evidence="2 3" key="1">
    <citation type="submission" date="2024-01" db="EMBL/GenBank/DDBJ databases">
        <title>A draft genome for the cacao thread blight pathogen Marasmiellus scandens.</title>
        <authorList>
            <person name="Baruah I.K."/>
            <person name="Leung J."/>
            <person name="Bukari Y."/>
            <person name="Amoako-Attah I."/>
            <person name="Meinhardt L.W."/>
            <person name="Bailey B.A."/>
            <person name="Cohen S.P."/>
        </authorList>
    </citation>
    <scope>NUCLEOTIDE SEQUENCE [LARGE SCALE GENOMIC DNA]</scope>
    <source>
        <strain evidence="2 3">GH-19</strain>
    </source>
</reference>
<feature type="region of interest" description="Disordered" evidence="1">
    <location>
        <begin position="377"/>
        <end position="413"/>
    </location>
</feature>
<dbReference type="PANTHER" id="PTHR33096:SF1">
    <property type="entry name" value="CXC1-LIKE CYSTEINE CLUSTER ASSOCIATED WITH KDZ TRANSPOSASES DOMAIN-CONTAINING PROTEIN"/>
    <property type="match status" value="1"/>
</dbReference>
<protein>
    <recommendedName>
        <fullName evidence="4">CxC1-like cysteine cluster associated with KDZ transposases domain-containing protein</fullName>
    </recommendedName>
</protein>
<dbReference type="InterPro" id="IPR040521">
    <property type="entry name" value="KDZ"/>
</dbReference>
<evidence type="ECO:0008006" key="4">
    <source>
        <dbReference type="Google" id="ProtNLM"/>
    </source>
</evidence>
<evidence type="ECO:0000313" key="2">
    <source>
        <dbReference type="EMBL" id="KAK7434986.1"/>
    </source>
</evidence>
<comment type="caution">
    <text evidence="2">The sequence shown here is derived from an EMBL/GenBank/DDBJ whole genome shotgun (WGS) entry which is preliminary data.</text>
</comment>
<dbReference type="EMBL" id="JBANRG010000113">
    <property type="protein sequence ID" value="KAK7434986.1"/>
    <property type="molecule type" value="Genomic_DNA"/>
</dbReference>
<dbReference type="Proteomes" id="UP001498398">
    <property type="component" value="Unassembled WGS sequence"/>
</dbReference>
<organism evidence="2 3">
    <name type="scientific">Marasmiellus scandens</name>
    <dbReference type="NCBI Taxonomy" id="2682957"/>
    <lineage>
        <taxon>Eukaryota</taxon>
        <taxon>Fungi</taxon>
        <taxon>Dikarya</taxon>
        <taxon>Basidiomycota</taxon>
        <taxon>Agaricomycotina</taxon>
        <taxon>Agaricomycetes</taxon>
        <taxon>Agaricomycetidae</taxon>
        <taxon>Agaricales</taxon>
        <taxon>Marasmiineae</taxon>
        <taxon>Omphalotaceae</taxon>
        <taxon>Marasmiellus</taxon>
    </lineage>
</organism>
<dbReference type="PANTHER" id="PTHR33096">
    <property type="entry name" value="CXC2 DOMAIN-CONTAINING PROTEIN"/>
    <property type="match status" value="1"/>
</dbReference>
<accession>A0ABR1IPI2</accession>
<evidence type="ECO:0000256" key="1">
    <source>
        <dbReference type="SAM" id="MobiDB-lite"/>
    </source>
</evidence>
<keyword evidence="3" id="KW-1185">Reference proteome</keyword>
<gene>
    <name evidence="2" type="ORF">VKT23_019891</name>
</gene>
<dbReference type="Pfam" id="PF18758">
    <property type="entry name" value="KDZ"/>
    <property type="match status" value="1"/>
</dbReference>
<sequence>MGKARRGGVSMAVKYGSGGGRFGLGNAQTTKYGVTKRIQERRAAEQRYIQNIAGLSHESQNALNKLAGDSDIPVEDSGTSFGAADVEMDDDDSGWTADVASGAGSGQSLEIDVADLVQFGRRCYTVWSKRIRGQRKDKRTWRNRLYALHMKWTVLIEPLADAFISWKYDETPPLMSRSKRPNDFADPQGWDFGIDVFDIYDLSRSALIPRDENTEAAIALVRAGFLGNVPEQPSFAISLRTLELLYTIRLYKASFSIEAFARVLCHTYSIPYQRFYRTAVSNAFDVYLDIRRCIDKRVSAVLGHDSPNYRMLNSCPACCYKLKDEPDLKFSRMWVCDGNNSLRRMAPLGGRRTGDTRVFHDSDYFLSTEYVDRFAHEVKSRPKTTQQQDDDDEGEDEDDILEEGGDPTDGSVDDSLAACTKNWKAASADAKKRMWNIFIETGIFASACRHGFILWLADMVQSGELAKYGLAMVSKALDTFDDSWIMGYDIGCSFSQTINSSSLGAKFHQQRCRTCVNAFHGYSHNFLCQLLFHPLNIEGMGLEDLETLERIFSLSNQLAPITRYATAYRRRILIDLFFQQWDEEKYQNLANMLHNNYLQALNTIETEGRDLTEGLTTLGLSTEDLERYFADEAQHFKDLGTETDEDLHAVAYVELLQQYRELRTSLLANSLRMHLVSSRAKHRRIIKPSYLQTPTI</sequence>
<proteinExistence type="predicted"/>
<evidence type="ECO:0000313" key="3">
    <source>
        <dbReference type="Proteomes" id="UP001498398"/>
    </source>
</evidence>